<dbReference type="Gene3D" id="3.30.70.330">
    <property type="match status" value="1"/>
</dbReference>
<gene>
    <name evidence="4" type="ORF">Tci_515522</name>
</gene>
<evidence type="ECO:0000256" key="2">
    <source>
        <dbReference type="SAM" id="MobiDB-lite"/>
    </source>
</evidence>
<dbReference type="CDD" id="cd22265">
    <property type="entry name" value="UDM1_RNF168"/>
    <property type="match status" value="1"/>
</dbReference>
<dbReference type="GO" id="GO:0003723">
    <property type="term" value="F:RNA binding"/>
    <property type="evidence" value="ECO:0007669"/>
    <property type="project" value="UniProtKB-UniRule"/>
</dbReference>
<name>A0A699IJL6_TANCI</name>
<sequence length="701" mass="80761">FALITVLHFGTISFGLYTYGELKFCNKEFPHKLWLIVTKLDVIGVIEDEETFGKLCDEDSIRLLLLLALDVIFIGWLLTCPMDDTLSQLVENLEAWNAFSWGEHIWTHLYDEIKNVIEKHSDEHYFGLKKDRSFINKWLKDRVISELNVHLFKLETVIQVLARERNDEVMRRLQFNEDFPSMSHDFYDSLNILFHDLIDPHDSDEDIANELRLCLKDEEMMRLEQEKIIIEEKRFRLKEAKRLRLEEEKMLHIAEVNKKKRHEFMNSTHVKSILAKLTPSKRNDVDSVTGKANAKDTVRGVSRVGLTRTKPDKAYKVRSKEDDVSRISTSIFVTNFPYLFSAKELFHSCKQYGHVVNTFIPSKRSKAEKRFGFVRFINVFNVERLVNNLCTIWVDRFKFHANIARFHRAPLNGNKFQEKKDVGINRSGTNVPSKDVGVTGTGKSYVHVVKGYNMSRTMECDSILAIVLDDDCLYSKDLSKSLLVLLKFPSTKSKELFHENVRVGSWFSVLRQAPIDFTPEGRIVWVEIEGIPFKLWSGNTFKRIAAKWGGTIGFIFRGKVFWIRAKEVHGWVPNFLDDSDDEDQSDDDFKDGDPKVQDVGSCGDDSDVAEVPETLFEEYTGHKEKQSEDPFGFTPNNDTNEVCMNEENVRSVNDDNPQNCNVDEIQTGQEGNSANKGSKVDVSESVCSGHFKNSEAPRTED</sequence>
<dbReference type="InterPro" id="IPR000504">
    <property type="entry name" value="RRM_dom"/>
</dbReference>
<evidence type="ECO:0000259" key="3">
    <source>
        <dbReference type="PROSITE" id="PS50102"/>
    </source>
</evidence>
<dbReference type="AlphaFoldDB" id="A0A699IJL6"/>
<dbReference type="CDD" id="cd00590">
    <property type="entry name" value="RRM_SF"/>
    <property type="match status" value="1"/>
</dbReference>
<dbReference type="InterPro" id="IPR035979">
    <property type="entry name" value="RBD_domain_sf"/>
</dbReference>
<evidence type="ECO:0000256" key="1">
    <source>
        <dbReference type="PROSITE-ProRule" id="PRU00176"/>
    </source>
</evidence>
<keyword evidence="1" id="KW-0694">RNA-binding</keyword>
<dbReference type="Pfam" id="PF00076">
    <property type="entry name" value="RRM_1"/>
    <property type="match status" value="1"/>
</dbReference>
<protein>
    <submittedName>
        <fullName evidence="4">Nucleotide-binding alpha-beta plait domain-containing protein</fullName>
    </submittedName>
</protein>
<dbReference type="InterPro" id="IPR012677">
    <property type="entry name" value="Nucleotide-bd_a/b_plait_sf"/>
</dbReference>
<accession>A0A699IJL6</accession>
<dbReference type="PROSITE" id="PS50102">
    <property type="entry name" value="RRM"/>
    <property type="match status" value="1"/>
</dbReference>
<reference evidence="4" key="1">
    <citation type="journal article" date="2019" name="Sci. Rep.">
        <title>Draft genome of Tanacetum cinerariifolium, the natural source of mosquito coil.</title>
        <authorList>
            <person name="Yamashiro T."/>
            <person name="Shiraishi A."/>
            <person name="Satake H."/>
            <person name="Nakayama K."/>
        </authorList>
    </citation>
    <scope>NUCLEOTIDE SEQUENCE</scope>
</reference>
<proteinExistence type="predicted"/>
<feature type="non-terminal residue" evidence="4">
    <location>
        <position position="1"/>
    </location>
</feature>
<comment type="caution">
    <text evidence="4">The sequence shown here is derived from an EMBL/GenBank/DDBJ whole genome shotgun (WGS) entry which is preliminary data.</text>
</comment>
<feature type="domain" description="RRM" evidence="3">
    <location>
        <begin position="329"/>
        <end position="429"/>
    </location>
</feature>
<feature type="region of interest" description="Disordered" evidence="2">
    <location>
        <begin position="621"/>
        <end position="701"/>
    </location>
</feature>
<dbReference type="SUPFAM" id="SSF54928">
    <property type="entry name" value="RNA-binding domain, RBD"/>
    <property type="match status" value="1"/>
</dbReference>
<evidence type="ECO:0000313" key="4">
    <source>
        <dbReference type="EMBL" id="GEZ43549.1"/>
    </source>
</evidence>
<feature type="compositionally biased region" description="Acidic residues" evidence="2">
    <location>
        <begin position="577"/>
        <end position="590"/>
    </location>
</feature>
<feature type="compositionally biased region" description="Polar residues" evidence="2">
    <location>
        <begin position="654"/>
        <end position="676"/>
    </location>
</feature>
<dbReference type="SMART" id="SM00360">
    <property type="entry name" value="RRM"/>
    <property type="match status" value="1"/>
</dbReference>
<dbReference type="EMBL" id="BKCJ010278608">
    <property type="protein sequence ID" value="GEZ43549.1"/>
    <property type="molecule type" value="Genomic_DNA"/>
</dbReference>
<feature type="region of interest" description="Disordered" evidence="2">
    <location>
        <begin position="577"/>
        <end position="607"/>
    </location>
</feature>
<feature type="compositionally biased region" description="Basic and acidic residues" evidence="2">
    <location>
        <begin position="692"/>
        <end position="701"/>
    </location>
</feature>
<organism evidence="4">
    <name type="scientific">Tanacetum cinerariifolium</name>
    <name type="common">Dalmatian daisy</name>
    <name type="synonym">Chrysanthemum cinerariifolium</name>
    <dbReference type="NCBI Taxonomy" id="118510"/>
    <lineage>
        <taxon>Eukaryota</taxon>
        <taxon>Viridiplantae</taxon>
        <taxon>Streptophyta</taxon>
        <taxon>Embryophyta</taxon>
        <taxon>Tracheophyta</taxon>
        <taxon>Spermatophyta</taxon>
        <taxon>Magnoliopsida</taxon>
        <taxon>eudicotyledons</taxon>
        <taxon>Gunneridae</taxon>
        <taxon>Pentapetalae</taxon>
        <taxon>asterids</taxon>
        <taxon>campanulids</taxon>
        <taxon>Asterales</taxon>
        <taxon>Asteraceae</taxon>
        <taxon>Asteroideae</taxon>
        <taxon>Anthemideae</taxon>
        <taxon>Anthemidinae</taxon>
        <taxon>Tanacetum</taxon>
    </lineage>
</organism>